<evidence type="ECO:0000256" key="2">
    <source>
        <dbReference type="ARBA" id="ARBA00022452"/>
    </source>
</evidence>
<dbReference type="AlphaFoldDB" id="A0A846MR27"/>
<keyword evidence="2" id="KW-1134">Transmembrane beta strand</keyword>
<dbReference type="Gene3D" id="1.20.1600.10">
    <property type="entry name" value="Outer membrane efflux proteins (OEP)"/>
    <property type="match status" value="1"/>
</dbReference>
<gene>
    <name evidence="6" type="ORF">FHS56_001323</name>
</gene>
<reference evidence="6 7" key="1">
    <citation type="submission" date="2020-03" db="EMBL/GenBank/DDBJ databases">
        <title>Genomic Encyclopedia of Type Strains, Phase IV (KMG-IV): sequencing the most valuable type-strain genomes for metagenomic binning, comparative biology and taxonomic classification.</title>
        <authorList>
            <person name="Goeker M."/>
        </authorList>
    </citation>
    <scope>NUCLEOTIDE SEQUENCE [LARGE SCALE GENOMIC DNA]</scope>
    <source>
        <strain evidence="6 7">DSM 5718</strain>
    </source>
</reference>
<dbReference type="GO" id="GO:1990281">
    <property type="term" value="C:efflux pump complex"/>
    <property type="evidence" value="ECO:0007669"/>
    <property type="project" value="TreeGrafter"/>
</dbReference>
<keyword evidence="4" id="KW-0472">Membrane</keyword>
<dbReference type="GO" id="GO:0009279">
    <property type="term" value="C:cell outer membrane"/>
    <property type="evidence" value="ECO:0007669"/>
    <property type="project" value="UniProtKB-SubCell"/>
</dbReference>
<dbReference type="InterPro" id="IPR051906">
    <property type="entry name" value="TolC-like"/>
</dbReference>
<protein>
    <submittedName>
        <fullName evidence="6">Outer membrane protein TolC</fullName>
    </submittedName>
</protein>
<sequence>MKNEIKHRLHLLLLALLLFGNVWAQIPLHYRQQLTEHSPVLQAQRKSVEAYYQRSLKSGYLPEPTLSAGWFLLPVETRLGAQRLRLSVNQTLPWAGSLKAERRLADAAYHSQEMRLQAATAREWATFSKTYWSWFEWQAWYSIEEQNLQWLEQFEPILRSRLAAGAASMADYLRLDVRLQEVRLALEALKQKVYPWQVKLNRMLDRPDSTSIVPPDTLFPLDSLWLAVDSQMMNDHPQVQAIQHQWTAAEEQRTLAKLLRKPRLGVGLDYVVVSKLSDMNPPQNGRDILMPMVSVSLPLWGKRYQAAEAESIAWQQRLEYELTATVNELQSNWAEVRFELWESYRWYYLYASSIEKLNTTLQLLISSYAQSGQDFEEVLRLQQQLFEYKKKQISAYVRFQQAKAEWEYLNTQTY</sequence>
<evidence type="ECO:0000256" key="4">
    <source>
        <dbReference type="ARBA" id="ARBA00023136"/>
    </source>
</evidence>
<dbReference type="RefSeq" id="WP_166919075.1">
    <property type="nucleotide sequence ID" value="NZ_JAASRN010000002.1"/>
</dbReference>
<dbReference type="SUPFAM" id="SSF56954">
    <property type="entry name" value="Outer membrane efflux proteins (OEP)"/>
    <property type="match status" value="1"/>
</dbReference>
<keyword evidence="7" id="KW-1185">Reference proteome</keyword>
<dbReference type="PANTHER" id="PTHR30026:SF20">
    <property type="entry name" value="OUTER MEMBRANE PROTEIN TOLC"/>
    <property type="match status" value="1"/>
</dbReference>
<evidence type="ECO:0000313" key="7">
    <source>
        <dbReference type="Proteomes" id="UP000537126"/>
    </source>
</evidence>
<dbReference type="Proteomes" id="UP000537126">
    <property type="component" value="Unassembled WGS sequence"/>
</dbReference>
<accession>A0A846MR27</accession>
<comment type="caution">
    <text evidence="6">The sequence shown here is derived from an EMBL/GenBank/DDBJ whole genome shotgun (WGS) entry which is preliminary data.</text>
</comment>
<evidence type="ECO:0000256" key="1">
    <source>
        <dbReference type="ARBA" id="ARBA00004442"/>
    </source>
</evidence>
<evidence type="ECO:0000313" key="6">
    <source>
        <dbReference type="EMBL" id="NIK73810.1"/>
    </source>
</evidence>
<evidence type="ECO:0000256" key="3">
    <source>
        <dbReference type="ARBA" id="ARBA00022692"/>
    </source>
</evidence>
<dbReference type="GO" id="GO:0015288">
    <property type="term" value="F:porin activity"/>
    <property type="evidence" value="ECO:0007669"/>
    <property type="project" value="TreeGrafter"/>
</dbReference>
<organism evidence="6 7">
    <name type="scientific">Thermonema lapsum</name>
    <dbReference type="NCBI Taxonomy" id="28195"/>
    <lineage>
        <taxon>Bacteria</taxon>
        <taxon>Pseudomonadati</taxon>
        <taxon>Bacteroidota</taxon>
        <taxon>Cytophagia</taxon>
        <taxon>Cytophagales</taxon>
        <taxon>Thermonemataceae</taxon>
        <taxon>Thermonema</taxon>
    </lineage>
</organism>
<dbReference type="EMBL" id="JAASRN010000002">
    <property type="protein sequence ID" value="NIK73810.1"/>
    <property type="molecule type" value="Genomic_DNA"/>
</dbReference>
<keyword evidence="3" id="KW-0812">Transmembrane</keyword>
<dbReference type="GO" id="GO:0015562">
    <property type="term" value="F:efflux transmembrane transporter activity"/>
    <property type="evidence" value="ECO:0007669"/>
    <property type="project" value="InterPro"/>
</dbReference>
<comment type="subcellular location">
    <subcellularLocation>
        <location evidence="1">Cell outer membrane</location>
    </subcellularLocation>
</comment>
<proteinExistence type="predicted"/>
<name>A0A846MR27_9BACT</name>
<keyword evidence="5" id="KW-0998">Cell outer membrane</keyword>
<dbReference type="PANTHER" id="PTHR30026">
    <property type="entry name" value="OUTER MEMBRANE PROTEIN TOLC"/>
    <property type="match status" value="1"/>
</dbReference>
<evidence type="ECO:0000256" key="5">
    <source>
        <dbReference type="ARBA" id="ARBA00023237"/>
    </source>
</evidence>